<keyword evidence="1" id="KW-0004">4Fe-4S</keyword>
<evidence type="ECO:0000256" key="4">
    <source>
        <dbReference type="ARBA" id="ARBA00022741"/>
    </source>
</evidence>
<keyword evidence="13" id="KW-0234">DNA repair</keyword>
<dbReference type="Gene3D" id="3.40.50.300">
    <property type="entry name" value="P-loop containing nucleotide triphosphate hydrolases"/>
    <property type="match status" value="3"/>
</dbReference>
<dbReference type="RefSeq" id="WP_117493822.1">
    <property type="nucleotide sequence ID" value="NZ_JAQCQW010000012.1"/>
</dbReference>
<feature type="domain" description="PD-(D/E)XK endonuclease-like" evidence="14">
    <location>
        <begin position="764"/>
        <end position="1079"/>
    </location>
</feature>
<proteinExistence type="predicted"/>
<dbReference type="GO" id="GO:0004386">
    <property type="term" value="F:helicase activity"/>
    <property type="evidence" value="ECO:0007669"/>
    <property type="project" value="UniProtKB-KW"/>
</dbReference>
<dbReference type="InterPro" id="IPR011604">
    <property type="entry name" value="PDDEXK-like_dom_sf"/>
</dbReference>
<evidence type="ECO:0000256" key="10">
    <source>
        <dbReference type="ARBA" id="ARBA00023004"/>
    </source>
</evidence>
<gene>
    <name evidence="16" type="primary">addB</name>
    <name evidence="16" type="ORF">DW016_14355</name>
</gene>
<protein>
    <submittedName>
        <fullName evidence="16">Helicase-exonuclease AddAB subunit AddB</fullName>
    </submittedName>
</protein>
<dbReference type="EMBL" id="QVLX01000011">
    <property type="protein sequence ID" value="RGE84858.1"/>
    <property type="molecule type" value="Genomic_DNA"/>
</dbReference>
<dbReference type="InterPro" id="IPR014140">
    <property type="entry name" value="DNA_helicase_suAddB"/>
</dbReference>
<dbReference type="NCBIfam" id="TIGR02773">
    <property type="entry name" value="addB_Gpos"/>
    <property type="match status" value="1"/>
</dbReference>
<dbReference type="OrthoDB" id="9758506at2"/>
<evidence type="ECO:0000256" key="5">
    <source>
        <dbReference type="ARBA" id="ARBA00022763"/>
    </source>
</evidence>
<dbReference type="PANTHER" id="PTHR30591:SF1">
    <property type="entry name" value="RECBCD ENZYME SUBUNIT RECC"/>
    <property type="match status" value="1"/>
</dbReference>
<comment type="caution">
    <text evidence="16">The sequence shown here is derived from an EMBL/GenBank/DDBJ whole genome shotgun (WGS) entry which is preliminary data.</text>
</comment>
<dbReference type="Gene3D" id="3.90.320.10">
    <property type="match status" value="1"/>
</dbReference>
<evidence type="ECO:0000256" key="11">
    <source>
        <dbReference type="ARBA" id="ARBA00023014"/>
    </source>
</evidence>
<dbReference type="GO" id="GO:0046872">
    <property type="term" value="F:metal ion binding"/>
    <property type="evidence" value="ECO:0007669"/>
    <property type="project" value="UniProtKB-KW"/>
</dbReference>
<evidence type="ECO:0000313" key="16">
    <source>
        <dbReference type="EMBL" id="RGE84858.1"/>
    </source>
</evidence>
<keyword evidence="6" id="KW-0378">Hydrolase</keyword>
<evidence type="ECO:0000256" key="7">
    <source>
        <dbReference type="ARBA" id="ARBA00022806"/>
    </source>
</evidence>
<dbReference type="GO" id="GO:0004527">
    <property type="term" value="F:exonuclease activity"/>
    <property type="evidence" value="ECO:0007669"/>
    <property type="project" value="UniProtKB-KW"/>
</dbReference>
<feature type="domain" description="ATP-dependent helicase/deoxyribonuclease subunit B N-terminal" evidence="15">
    <location>
        <begin position="5"/>
        <end position="292"/>
    </location>
</feature>
<sequence length="1115" mass="129342">MALQFIFGSSGSGKSHSLYKKIIEEAAKHPERNYIVLVPEQFSMQTQKDLVEASPDHAIMNIDILSFGRLAYRVMEETGGNQKIVLDDEGKNLILRKIAGDYEDELTILRGNLKRQGYISEVKSVISEFAQYDIREEQIDAMMEQAGVGTSLYYKLSDLKKVYQGFYAYLEENYITREEILDLLCERVPKSAILKDSVLALDGFTGFTPVQNRLLAELLRVCRDVKVTVTIPGSEDPYLYQGPYELFALSKEMTSRLLLICREQKIQVKDPVWMDGKVPYRFRKNEPMAFLESHLFRYQKDRYEKKQDRIHILHASSPGDEVEAAARQVRHLVRTKGWRYRDFAVIVPDLSAYSDEIRTRFSQYGIPVFMDQKRSVLLNPFVEYVRSVLAMIQKGFTYESVFRFLRTGLFEFTMEEVDTLENYVLALGIRGYKRWQESWIRKSAGMSEEELVEVNCLRIRFVEQMESLVLVLQKRRKSVRDITEALYDFLVQEEMYRKVREQQMFFEQNGQLALAKEYSQVYRIVIDLFDKFVELLGEETVSLKEYGALLDAGLEEARVGIIPPGTDEVMAGDVERTRLKEIKALFFLGANDTFLPGQLGLGGLLSETDREKIRSGGTKLSAGGKEQAYVQKFYLYMMLTKPEEELYLSFASASADGAQLRPAYLIRDIKKLFPQISVKREEERTLRETELTNKNSLELLIRGLQNEDTERPEWMELCAWYRRDPARRKKLEEVLETFFYRMPDDRLSKEAAKILYEEGIDRGVTRLERYASCAFAHFLAYGLRLRERQKYEFKPLDWGNLFHRAMEHFARKAEILSVPVTEITDEMRRNLVEESVEESIVDYENTILYSTKRREYLITRMKRLVDRTVWALLRQQKMGDFIQTGTEVCFDGGKIDRIDTCEEENQVYVKVTDYKTGSKAFDMTAFYYGLQLQLAVYLNAALELEKKKHPNKEIIPAGIFYYQMKDPMVEKTEEDQVQDALLKELRPSGLVSSDPEVLNHLDHTGTRSSLAAPFARNKDGSISKTSRAASRKEFELLSSYTRKKTGQLKEEILEGNAKKEPYELGTSTGCDYCPYHGICGFDEKIEGCGYRNLVSQKREEIFRLIARELSEWEGE</sequence>
<evidence type="ECO:0000256" key="12">
    <source>
        <dbReference type="ARBA" id="ARBA00023125"/>
    </source>
</evidence>
<dbReference type="Pfam" id="PF12705">
    <property type="entry name" value="PDDEXK_1"/>
    <property type="match status" value="1"/>
</dbReference>
<dbReference type="Pfam" id="PF21445">
    <property type="entry name" value="ADDB_N"/>
    <property type="match status" value="1"/>
</dbReference>
<dbReference type="GO" id="GO:0003677">
    <property type="term" value="F:DNA binding"/>
    <property type="evidence" value="ECO:0007669"/>
    <property type="project" value="UniProtKB-KW"/>
</dbReference>
<evidence type="ECO:0000256" key="9">
    <source>
        <dbReference type="ARBA" id="ARBA00022840"/>
    </source>
</evidence>
<dbReference type="GO" id="GO:0005524">
    <property type="term" value="F:ATP binding"/>
    <property type="evidence" value="ECO:0007669"/>
    <property type="project" value="UniProtKB-KW"/>
</dbReference>
<dbReference type="SUPFAM" id="SSF52540">
    <property type="entry name" value="P-loop containing nucleoside triphosphate hydrolases"/>
    <property type="match status" value="1"/>
</dbReference>
<keyword evidence="12" id="KW-0238">DNA-binding</keyword>
<evidence type="ECO:0000259" key="15">
    <source>
        <dbReference type="Pfam" id="PF21445"/>
    </source>
</evidence>
<accession>A0A3E3JZ54</accession>
<evidence type="ECO:0000256" key="1">
    <source>
        <dbReference type="ARBA" id="ARBA00022485"/>
    </source>
</evidence>
<dbReference type="PANTHER" id="PTHR30591">
    <property type="entry name" value="RECBCD ENZYME SUBUNIT RECC"/>
    <property type="match status" value="1"/>
</dbReference>
<keyword evidence="5" id="KW-0227">DNA damage</keyword>
<keyword evidence="8 16" id="KW-0269">Exonuclease</keyword>
<dbReference type="GO" id="GO:0051539">
    <property type="term" value="F:4 iron, 4 sulfur cluster binding"/>
    <property type="evidence" value="ECO:0007669"/>
    <property type="project" value="UniProtKB-KW"/>
</dbReference>
<dbReference type="InterPro" id="IPR049035">
    <property type="entry name" value="ADDB_N"/>
</dbReference>
<keyword evidence="9" id="KW-0067">ATP-binding</keyword>
<keyword evidence="11" id="KW-0411">Iron-sulfur</keyword>
<keyword evidence="4" id="KW-0547">Nucleotide-binding</keyword>
<keyword evidence="3" id="KW-0479">Metal-binding</keyword>
<keyword evidence="2" id="KW-0540">Nuclease</keyword>
<evidence type="ECO:0000313" key="17">
    <source>
        <dbReference type="Proteomes" id="UP000261080"/>
    </source>
</evidence>
<dbReference type="GO" id="GO:0000724">
    <property type="term" value="P:double-strand break repair via homologous recombination"/>
    <property type="evidence" value="ECO:0007669"/>
    <property type="project" value="InterPro"/>
</dbReference>
<keyword evidence="7 16" id="KW-0347">Helicase</keyword>
<name>A0A3E3JZ54_9FIRM</name>
<evidence type="ECO:0000256" key="13">
    <source>
        <dbReference type="ARBA" id="ARBA00023204"/>
    </source>
</evidence>
<dbReference type="AlphaFoldDB" id="A0A3E3JZ54"/>
<reference evidence="16 17" key="1">
    <citation type="submission" date="2018-08" db="EMBL/GenBank/DDBJ databases">
        <title>A genome reference for cultivated species of the human gut microbiota.</title>
        <authorList>
            <person name="Zou Y."/>
            <person name="Xue W."/>
            <person name="Luo G."/>
        </authorList>
    </citation>
    <scope>NUCLEOTIDE SEQUENCE [LARGE SCALE GENOMIC DNA]</scope>
    <source>
        <strain evidence="16 17">AF37-2AT</strain>
    </source>
</reference>
<keyword evidence="10" id="KW-0408">Iron</keyword>
<evidence type="ECO:0000256" key="8">
    <source>
        <dbReference type="ARBA" id="ARBA00022839"/>
    </source>
</evidence>
<dbReference type="InterPro" id="IPR027417">
    <property type="entry name" value="P-loop_NTPase"/>
</dbReference>
<organism evidence="16 17">
    <name type="scientific">Sellimonas intestinalis</name>
    <dbReference type="NCBI Taxonomy" id="1653434"/>
    <lineage>
        <taxon>Bacteria</taxon>
        <taxon>Bacillati</taxon>
        <taxon>Bacillota</taxon>
        <taxon>Clostridia</taxon>
        <taxon>Lachnospirales</taxon>
        <taxon>Lachnospiraceae</taxon>
        <taxon>Sellimonas</taxon>
    </lineage>
</organism>
<evidence type="ECO:0000259" key="14">
    <source>
        <dbReference type="Pfam" id="PF12705"/>
    </source>
</evidence>
<dbReference type="Proteomes" id="UP000261080">
    <property type="component" value="Unassembled WGS sequence"/>
</dbReference>
<dbReference type="InterPro" id="IPR038726">
    <property type="entry name" value="PDDEXK_AddAB-type"/>
</dbReference>
<evidence type="ECO:0000256" key="6">
    <source>
        <dbReference type="ARBA" id="ARBA00022801"/>
    </source>
</evidence>
<evidence type="ECO:0000256" key="2">
    <source>
        <dbReference type="ARBA" id="ARBA00022722"/>
    </source>
</evidence>
<keyword evidence="17" id="KW-1185">Reference proteome</keyword>
<evidence type="ECO:0000256" key="3">
    <source>
        <dbReference type="ARBA" id="ARBA00022723"/>
    </source>
</evidence>